<evidence type="ECO:0000256" key="1">
    <source>
        <dbReference type="SAM" id="Phobius"/>
    </source>
</evidence>
<dbReference type="EMBL" id="SMOL01000120">
    <property type="protein sequence ID" value="KAB2633584.1"/>
    <property type="molecule type" value="Genomic_DNA"/>
</dbReference>
<protein>
    <submittedName>
        <fullName evidence="2">Uncharacterized protein</fullName>
    </submittedName>
</protein>
<keyword evidence="1" id="KW-1133">Transmembrane helix</keyword>
<dbReference type="PANTHER" id="PTHR36784">
    <property type="entry name" value="HISTONE-LYSINE N-METHYLTRANSFERASE"/>
    <property type="match status" value="1"/>
</dbReference>
<evidence type="ECO:0000313" key="3">
    <source>
        <dbReference type="Proteomes" id="UP000327157"/>
    </source>
</evidence>
<dbReference type="OrthoDB" id="1904339at2759"/>
<comment type="caution">
    <text evidence="2">The sequence shown here is derived from an EMBL/GenBank/DDBJ whole genome shotgun (WGS) entry which is preliminary data.</text>
</comment>
<dbReference type="PANTHER" id="PTHR36784:SF1">
    <property type="entry name" value="HISTONE-LYSINE N-METHYLTRANSFERASE"/>
    <property type="match status" value="1"/>
</dbReference>
<keyword evidence="3" id="KW-1185">Reference proteome</keyword>
<dbReference type="AlphaFoldDB" id="A0A5N5IDZ2"/>
<reference evidence="3" key="2">
    <citation type="submission" date="2019-10" db="EMBL/GenBank/DDBJ databases">
        <title>A de novo genome assembly of a pear dwarfing rootstock.</title>
        <authorList>
            <person name="Wang F."/>
            <person name="Wang J."/>
            <person name="Li S."/>
            <person name="Zhang Y."/>
            <person name="Fang M."/>
            <person name="Ma L."/>
            <person name="Zhao Y."/>
            <person name="Jiang S."/>
        </authorList>
    </citation>
    <scope>NUCLEOTIDE SEQUENCE [LARGE SCALE GENOMIC DNA]</scope>
</reference>
<keyword evidence="1" id="KW-0472">Membrane</keyword>
<dbReference type="Proteomes" id="UP000327157">
    <property type="component" value="Chromosome 6"/>
</dbReference>
<keyword evidence="1" id="KW-0812">Transmembrane</keyword>
<reference evidence="2 3" key="3">
    <citation type="submission" date="2019-11" db="EMBL/GenBank/DDBJ databases">
        <title>A de novo genome assembly of a pear dwarfing rootstock.</title>
        <authorList>
            <person name="Wang F."/>
            <person name="Wang J."/>
            <person name="Li S."/>
            <person name="Zhang Y."/>
            <person name="Fang M."/>
            <person name="Ma L."/>
            <person name="Zhao Y."/>
            <person name="Jiang S."/>
        </authorList>
    </citation>
    <scope>NUCLEOTIDE SEQUENCE [LARGE SCALE GENOMIC DNA]</scope>
    <source>
        <strain evidence="2">S2</strain>
        <tissue evidence="2">Leaf</tissue>
    </source>
</reference>
<name>A0A5N5IDZ2_9ROSA</name>
<proteinExistence type="predicted"/>
<accession>A0A5N5IDZ2</accession>
<sequence>MFTSNRRITSIQSITGDGLGCTYSFLIEYMLRLSRVRSDVIWLPFGPLSGVGLTAYVNHLLTNSSEEKRKLRGYMYAYKAI</sequence>
<organism evidence="2 3">
    <name type="scientific">Pyrus ussuriensis x Pyrus communis</name>
    <dbReference type="NCBI Taxonomy" id="2448454"/>
    <lineage>
        <taxon>Eukaryota</taxon>
        <taxon>Viridiplantae</taxon>
        <taxon>Streptophyta</taxon>
        <taxon>Embryophyta</taxon>
        <taxon>Tracheophyta</taxon>
        <taxon>Spermatophyta</taxon>
        <taxon>Magnoliopsida</taxon>
        <taxon>eudicotyledons</taxon>
        <taxon>Gunneridae</taxon>
        <taxon>Pentapetalae</taxon>
        <taxon>rosids</taxon>
        <taxon>fabids</taxon>
        <taxon>Rosales</taxon>
        <taxon>Rosaceae</taxon>
        <taxon>Amygdaloideae</taxon>
        <taxon>Maleae</taxon>
        <taxon>Pyrus</taxon>
    </lineage>
</organism>
<evidence type="ECO:0000313" key="2">
    <source>
        <dbReference type="EMBL" id="KAB2633584.1"/>
    </source>
</evidence>
<gene>
    <name evidence="2" type="ORF">D8674_029831</name>
</gene>
<reference evidence="2 3" key="1">
    <citation type="submission" date="2019-09" db="EMBL/GenBank/DDBJ databases">
        <authorList>
            <person name="Ou C."/>
        </authorList>
    </citation>
    <scope>NUCLEOTIDE SEQUENCE [LARGE SCALE GENOMIC DNA]</scope>
    <source>
        <strain evidence="2">S2</strain>
        <tissue evidence="2">Leaf</tissue>
    </source>
</reference>
<feature type="transmembrane region" description="Helical" evidence="1">
    <location>
        <begin position="40"/>
        <end position="61"/>
    </location>
</feature>